<keyword evidence="1" id="KW-0479">Metal-binding</keyword>
<dbReference type="EMBL" id="JNBR01001450">
    <property type="protein sequence ID" value="OQR87301.1"/>
    <property type="molecule type" value="Genomic_DNA"/>
</dbReference>
<keyword evidence="1" id="KW-0862">Zinc</keyword>
<evidence type="ECO:0000256" key="3">
    <source>
        <dbReference type="SAM" id="MobiDB-lite"/>
    </source>
</evidence>
<dbReference type="Gene3D" id="3.30.40.10">
    <property type="entry name" value="Zinc/RING finger domain, C3HC4 (zinc finger)"/>
    <property type="match status" value="1"/>
</dbReference>
<name>A0A1V9YNS0_ACHHY</name>
<evidence type="ECO:0000313" key="5">
    <source>
        <dbReference type="EMBL" id="OQR87301.1"/>
    </source>
</evidence>
<dbReference type="STRING" id="1202772.A0A1V9YNS0"/>
<keyword evidence="1" id="KW-0863">Zinc-finger</keyword>
<organism evidence="5 6">
    <name type="scientific">Achlya hypogyna</name>
    <name type="common">Oomycete</name>
    <name type="synonym">Protoachlya hypogyna</name>
    <dbReference type="NCBI Taxonomy" id="1202772"/>
    <lineage>
        <taxon>Eukaryota</taxon>
        <taxon>Sar</taxon>
        <taxon>Stramenopiles</taxon>
        <taxon>Oomycota</taxon>
        <taxon>Saprolegniomycetes</taxon>
        <taxon>Saprolegniales</taxon>
        <taxon>Achlyaceae</taxon>
        <taxon>Achlya</taxon>
    </lineage>
</organism>
<dbReference type="CDD" id="cd16448">
    <property type="entry name" value="RING-H2"/>
    <property type="match status" value="1"/>
</dbReference>
<feature type="coiled-coil region" evidence="2">
    <location>
        <begin position="82"/>
        <end position="123"/>
    </location>
</feature>
<dbReference type="Pfam" id="PF13639">
    <property type="entry name" value="zf-RING_2"/>
    <property type="match status" value="1"/>
</dbReference>
<evidence type="ECO:0000256" key="1">
    <source>
        <dbReference type="PROSITE-ProRule" id="PRU00175"/>
    </source>
</evidence>
<feature type="domain" description="RING-type" evidence="4">
    <location>
        <begin position="7"/>
        <end position="46"/>
    </location>
</feature>
<comment type="caution">
    <text evidence="5">The sequence shown here is derived from an EMBL/GenBank/DDBJ whole genome shotgun (WGS) entry which is preliminary data.</text>
</comment>
<dbReference type="PROSITE" id="PS50089">
    <property type="entry name" value="ZF_RING_2"/>
    <property type="match status" value="1"/>
</dbReference>
<proteinExistence type="predicted"/>
<evidence type="ECO:0000259" key="4">
    <source>
        <dbReference type="PROSITE" id="PS50089"/>
    </source>
</evidence>
<dbReference type="GO" id="GO:0004842">
    <property type="term" value="F:ubiquitin-protein transferase activity"/>
    <property type="evidence" value="ECO:0007669"/>
    <property type="project" value="InterPro"/>
</dbReference>
<dbReference type="GO" id="GO:0005634">
    <property type="term" value="C:nucleus"/>
    <property type="evidence" value="ECO:0007669"/>
    <property type="project" value="InterPro"/>
</dbReference>
<dbReference type="OrthoDB" id="8062037at2759"/>
<dbReference type="InterPro" id="IPR001841">
    <property type="entry name" value="Znf_RING"/>
</dbReference>
<dbReference type="PANTHER" id="PTHR16047:SF7">
    <property type="entry name" value="E3 UBIQUITIN-PROTEIN LIGASE RFWD3"/>
    <property type="match status" value="1"/>
</dbReference>
<evidence type="ECO:0000256" key="2">
    <source>
        <dbReference type="SAM" id="Coils"/>
    </source>
</evidence>
<feature type="region of interest" description="Disordered" evidence="3">
    <location>
        <begin position="230"/>
        <end position="257"/>
    </location>
</feature>
<dbReference type="GO" id="GO:0036297">
    <property type="term" value="P:interstrand cross-link repair"/>
    <property type="evidence" value="ECO:0007669"/>
    <property type="project" value="InterPro"/>
</dbReference>
<dbReference type="SUPFAM" id="SSF57850">
    <property type="entry name" value="RING/U-box"/>
    <property type="match status" value="1"/>
</dbReference>
<dbReference type="InterPro" id="IPR037381">
    <property type="entry name" value="RFWD3"/>
</dbReference>
<protein>
    <recommendedName>
        <fullName evidence="4">RING-type domain-containing protein</fullName>
    </recommendedName>
</protein>
<accession>A0A1V9YNS0</accession>
<gene>
    <name evidence="5" type="ORF">ACHHYP_09113</name>
</gene>
<dbReference type="InterPro" id="IPR013083">
    <property type="entry name" value="Znf_RING/FYVE/PHD"/>
</dbReference>
<evidence type="ECO:0000313" key="6">
    <source>
        <dbReference type="Proteomes" id="UP000243579"/>
    </source>
</evidence>
<dbReference type="Proteomes" id="UP000243579">
    <property type="component" value="Unassembled WGS sequence"/>
</dbReference>
<reference evidence="5 6" key="1">
    <citation type="journal article" date="2014" name="Genome Biol. Evol.">
        <title>The secreted proteins of Achlya hypogyna and Thraustotheca clavata identify the ancestral oomycete secretome and reveal gene acquisitions by horizontal gene transfer.</title>
        <authorList>
            <person name="Misner I."/>
            <person name="Blouin N."/>
            <person name="Leonard G."/>
            <person name="Richards T.A."/>
            <person name="Lane C.E."/>
        </authorList>
    </citation>
    <scope>NUCLEOTIDE SEQUENCE [LARGE SCALE GENOMIC DNA]</scope>
    <source>
        <strain evidence="5 6">ATCC 48635</strain>
    </source>
</reference>
<dbReference type="AlphaFoldDB" id="A0A1V9YNS0"/>
<dbReference type="SMART" id="SM00184">
    <property type="entry name" value="RING"/>
    <property type="match status" value="1"/>
</dbReference>
<keyword evidence="2" id="KW-0175">Coiled coil</keyword>
<dbReference type="GO" id="GO:0016567">
    <property type="term" value="P:protein ubiquitination"/>
    <property type="evidence" value="ECO:0007669"/>
    <property type="project" value="InterPro"/>
</dbReference>
<keyword evidence="6" id="KW-1185">Reference proteome</keyword>
<dbReference type="PANTHER" id="PTHR16047">
    <property type="entry name" value="RFWD3 PROTEIN"/>
    <property type="match status" value="1"/>
</dbReference>
<dbReference type="GO" id="GO:0008270">
    <property type="term" value="F:zinc ion binding"/>
    <property type="evidence" value="ECO:0007669"/>
    <property type="project" value="UniProtKB-KW"/>
</dbReference>
<sequence>MSSDGECIICLEPLAASLSCLPCGHVYHEKCVAMSLRTKKQCPTCRTTFQTHHMIKLFFAAPAMAAPVTRPTNDEVDAVTNIKNIQDVNREMAKQIAQLRAREERLEARHKTQLADLVQYEQRLVMGEEETARLKKATEVLKKAKVDAVYEKLLLEQTVREQRAALKKLQAKLGTQSLGATIQAFIDTNRIEVLEAELQRPHDVILALKTANKFRAAEYEKLVAKYQARDKAPKRTARQTPEDFFPSHKRPKKVHEPKAAPKPLVVVIDEESPPLRPLVSENEPPAALVTPAQVPVYQPSSLKARLANRSVQLPSTFFPQPSKPKPMSTSKKLDTRLISDWFAKS</sequence>